<protein>
    <submittedName>
        <fullName evidence="9">Unnamed protein product</fullName>
    </submittedName>
</protein>
<dbReference type="STRING" id="41875.K8EZS0"/>
<dbReference type="EMBL" id="FO082269">
    <property type="protein sequence ID" value="CCO17995.1"/>
    <property type="molecule type" value="Genomic_DNA"/>
</dbReference>
<dbReference type="AlphaFoldDB" id="K8EZS0"/>
<keyword evidence="4 7" id="KW-0378">Hydrolase</keyword>
<name>K8EZS0_9CHLO</name>
<dbReference type="InterPro" id="IPR024080">
    <property type="entry name" value="Neurolysin/TOP_N"/>
</dbReference>
<comment type="cofactor">
    <cofactor evidence="7">
        <name>Zn(2+)</name>
        <dbReference type="ChEBI" id="CHEBI:29105"/>
    </cofactor>
    <text evidence="7">Binds 1 zinc ion.</text>
</comment>
<evidence type="ECO:0000259" key="8">
    <source>
        <dbReference type="Pfam" id="PF01432"/>
    </source>
</evidence>
<dbReference type="Gene3D" id="1.20.1050.40">
    <property type="entry name" value="Endopeptidase. Chain P, domain 1"/>
    <property type="match status" value="1"/>
</dbReference>
<evidence type="ECO:0000256" key="2">
    <source>
        <dbReference type="ARBA" id="ARBA00022670"/>
    </source>
</evidence>
<dbReference type="CDD" id="cd06455">
    <property type="entry name" value="M3A_TOP"/>
    <property type="match status" value="1"/>
</dbReference>
<dbReference type="GO" id="GO:0006518">
    <property type="term" value="P:peptide metabolic process"/>
    <property type="evidence" value="ECO:0007669"/>
    <property type="project" value="TreeGrafter"/>
</dbReference>
<sequence>MTTNTLPKFPSTVDTNDIEHIEKDIVSTYFYAIERIESVPSDARSWSNTFAAFSRAIGKASECSALVTLPGMTHENAEVRKASNKAKDRLKSELFDATFSRATLLDVFEDVFTKSFTTTSEEDFNKEDFKFARKVMDEFTRKGTGNKNREKISENMAKIESLCSSFSSNINEDQTFVLFAESELTGVPDLKQYKLDEASGKLKVSLKAPDVMPIMQFCDNPKSREKLARAKATQCQEENTDLFLQTVKLRHETAQLLGFRDHASYVLEPKMAQTPEKAMAFLRDILDRSKTRLKKDLEMLLELKRQEEGEACTKIEPWDISYYARAHKATLGVDEGKLREYFPLEHTRDAILSTYEKLLNVTFEKQTHAQVWHEEVECYAVYANEDTSKAAGYFYLDLFPREGKYSHQCVYPLRPSFLSDDEAEVPPACVNIGNLSRSTDPSKPSLLRFREVETFFHEFGHVMHCVLTKSKHSMQAWAWSAVPWPGGVEQDFLEVPSMMLENFVWRKEVLGTLSKHYESNRALPEDEIEKLSKSRFAMDGYNRCRFISMAMYDLLVHSSEGPLYEYNGRQDLDAKELYNEMTKDMSGIDYIEHAFPVASWFHPMMGYDAGYFGYLWSEAFAADLFAEFENSKVGILDESLGKKYRECILSPCATIAGDSMLENFLGRKPSLDAFVRRMND</sequence>
<dbReference type="GO" id="GO:0006508">
    <property type="term" value="P:proteolysis"/>
    <property type="evidence" value="ECO:0007669"/>
    <property type="project" value="UniProtKB-KW"/>
</dbReference>
<evidence type="ECO:0000256" key="5">
    <source>
        <dbReference type="ARBA" id="ARBA00022833"/>
    </source>
</evidence>
<dbReference type="KEGG" id="bpg:Bathy10g01530"/>
<evidence type="ECO:0000256" key="6">
    <source>
        <dbReference type="ARBA" id="ARBA00023049"/>
    </source>
</evidence>
<dbReference type="FunFam" id="3.40.390.10:FF:000074">
    <property type="entry name" value="Metalloprotease"/>
    <property type="match status" value="1"/>
</dbReference>
<dbReference type="InterPro" id="IPR024077">
    <property type="entry name" value="Neurolysin/TOP_dom2"/>
</dbReference>
<evidence type="ECO:0000256" key="4">
    <source>
        <dbReference type="ARBA" id="ARBA00022801"/>
    </source>
</evidence>
<proteinExistence type="inferred from homology"/>
<evidence type="ECO:0000313" key="9">
    <source>
        <dbReference type="EMBL" id="CCO17995.1"/>
    </source>
</evidence>
<keyword evidence="3 7" id="KW-0479">Metal-binding</keyword>
<keyword evidence="6 7" id="KW-0482">Metalloprotease</keyword>
<gene>
    <name evidence="9" type="ordered locus">Bathy10g01530</name>
</gene>
<dbReference type="SUPFAM" id="SSF55486">
    <property type="entry name" value="Metalloproteases ('zincins'), catalytic domain"/>
    <property type="match status" value="1"/>
</dbReference>
<keyword evidence="5 7" id="KW-0862">Zinc</keyword>
<reference evidence="9 10" key="1">
    <citation type="submission" date="2011-10" db="EMBL/GenBank/DDBJ databases">
        <authorList>
            <person name="Genoscope - CEA"/>
        </authorList>
    </citation>
    <scope>NUCLEOTIDE SEQUENCE [LARGE SCALE GENOMIC DNA]</scope>
    <source>
        <strain evidence="9 10">RCC 1105</strain>
    </source>
</reference>
<keyword evidence="2 7" id="KW-0645">Protease</keyword>
<accession>K8EZS0</accession>
<dbReference type="GO" id="GO:0004222">
    <property type="term" value="F:metalloendopeptidase activity"/>
    <property type="evidence" value="ECO:0007669"/>
    <property type="project" value="InterPro"/>
</dbReference>
<dbReference type="RefSeq" id="XP_007510462.1">
    <property type="nucleotide sequence ID" value="XM_007510400.1"/>
</dbReference>
<evidence type="ECO:0000256" key="3">
    <source>
        <dbReference type="ARBA" id="ARBA00022723"/>
    </source>
</evidence>
<organism evidence="9 10">
    <name type="scientific">Bathycoccus prasinos</name>
    <dbReference type="NCBI Taxonomy" id="41875"/>
    <lineage>
        <taxon>Eukaryota</taxon>
        <taxon>Viridiplantae</taxon>
        <taxon>Chlorophyta</taxon>
        <taxon>Mamiellophyceae</taxon>
        <taxon>Mamiellales</taxon>
        <taxon>Bathycoccaceae</taxon>
        <taxon>Bathycoccus</taxon>
    </lineage>
</organism>
<dbReference type="OrthoDB" id="534666at2759"/>
<dbReference type="InterPro" id="IPR001567">
    <property type="entry name" value="Pept_M3A_M3B_dom"/>
</dbReference>
<dbReference type="GO" id="GO:0046872">
    <property type="term" value="F:metal ion binding"/>
    <property type="evidence" value="ECO:0007669"/>
    <property type="project" value="UniProtKB-UniRule"/>
</dbReference>
<evidence type="ECO:0000313" key="10">
    <source>
        <dbReference type="Proteomes" id="UP000198341"/>
    </source>
</evidence>
<dbReference type="PANTHER" id="PTHR11804">
    <property type="entry name" value="PROTEASE M3 THIMET OLIGOPEPTIDASE-RELATED"/>
    <property type="match status" value="1"/>
</dbReference>
<dbReference type="Gene3D" id="3.40.390.10">
    <property type="entry name" value="Collagenase (Catalytic Domain)"/>
    <property type="match status" value="1"/>
</dbReference>
<dbReference type="Proteomes" id="UP000198341">
    <property type="component" value="Chromosome 10"/>
</dbReference>
<dbReference type="InterPro" id="IPR045090">
    <property type="entry name" value="Pept_M3A_M3B"/>
</dbReference>
<dbReference type="GeneID" id="19013229"/>
<feature type="domain" description="Peptidase M3A/M3B catalytic" evidence="8">
    <location>
        <begin position="215"/>
        <end position="679"/>
    </location>
</feature>
<dbReference type="eggNOG" id="KOG2089">
    <property type="taxonomic scope" value="Eukaryota"/>
</dbReference>
<comment type="similarity">
    <text evidence="1 7">Belongs to the peptidase M3 family.</text>
</comment>
<dbReference type="Gene3D" id="1.10.1370.10">
    <property type="entry name" value="Neurolysin, domain 3"/>
    <property type="match status" value="1"/>
</dbReference>
<dbReference type="Pfam" id="PF01432">
    <property type="entry name" value="Peptidase_M3"/>
    <property type="match status" value="1"/>
</dbReference>
<evidence type="ECO:0000256" key="7">
    <source>
        <dbReference type="RuleBase" id="RU003435"/>
    </source>
</evidence>
<evidence type="ECO:0000256" key="1">
    <source>
        <dbReference type="ARBA" id="ARBA00006040"/>
    </source>
</evidence>
<dbReference type="InterPro" id="IPR024079">
    <property type="entry name" value="MetalloPept_cat_dom_sf"/>
</dbReference>
<keyword evidence="10" id="KW-1185">Reference proteome</keyword>
<dbReference type="PANTHER" id="PTHR11804:SF82">
    <property type="entry name" value="THIMET OLIGOPEPTIDASE-RELATED"/>
    <property type="match status" value="1"/>
</dbReference>